<dbReference type="SMART" id="SM00382">
    <property type="entry name" value="AAA"/>
    <property type="match status" value="1"/>
</dbReference>
<proteinExistence type="predicted"/>
<dbReference type="PANTHER" id="PTHR46411:SF2">
    <property type="entry name" value="AAA+ ATPASE DOMAIN-CONTAINING PROTEIN"/>
    <property type="match status" value="1"/>
</dbReference>
<evidence type="ECO:0000313" key="4">
    <source>
        <dbReference type="Proteomes" id="UP001521222"/>
    </source>
</evidence>
<dbReference type="InterPro" id="IPR003593">
    <property type="entry name" value="AAA+_ATPase"/>
</dbReference>
<keyword evidence="4" id="KW-1185">Reference proteome</keyword>
<dbReference type="InterPro" id="IPR027417">
    <property type="entry name" value="P-loop_NTPase"/>
</dbReference>
<sequence length="875" mass="98901">MPDPLQLEVSAPDEPIQCAASRPESTPKDAQNTNKEGQEKLELNSNDTANHAAEATAVSCEQTAAPTSKVRAGDLTLAVPEDVSKAGTVPKSPIERADILFCLTLLGKNAEPRSFYKDSPWKGINNGLPGSEDDTEKDTKAVLVYYVDADVVDKTNKKSNTSSTWRDEPVDFEFGRDAVLESRHEPNLKLYSKKLMKLVDLILDYCPYRGDHEVFSSTLGDNFTVLMSCYAEMKEYFDTYRRSLPEEEQQSTKLNVESCGDEAIVGERRPYLDFGALNVAEHTCDYETARDLAVLLNLLAGMYRVKMVPTLTSIFLDGTPMIKYDNLWILFRPGTTVYVKGSAFASNDIEGKILHVSNGYLHRKNIKDSRQLEDYSACVVADWNYVEANKESEDPQLAIDHLELEMWNVQYDGGSFQRTARYAAIDMFEDSRPLQSLPVIPAPLFDKFDGGALRDRLVKRGQKYLSIVKEPAAIRTYNDRRKGHEGLIIVDPDAYRQYRLDHDAIFGYDVTPFPVKIGDGGPGKRLGGLIEFTPEEQDSFPRLNEVSVLMPRRIEGFALKEKNWMVFEIEYVSDMAPLPTDNQIDSELILVSDTDKDALRTVLPRGMHPFGVTSDFVKGKGEGKIFLLYGPPGTGKTLTVECVANDTCRPLLRLTTQDVGLSEHVESHLRKWFTLAAKWDAILLIDEADLFLEQRREGNLERNSLSTVFLRTMEYYKGVLFLTTNRPGHIDDSFISRITYPISYQSLSSETKKKLVDKFVNKFEETSTIEFEQTAIKFLKSNCDSLNGREIRNMLQNAVASAETKLRTERRIAKEHGREESSDTPVVKVNLRHIKVAVERHSEFQEYLKELRGRDETSRARNKHDYLAVRAPSPG</sequence>
<dbReference type="PANTHER" id="PTHR46411">
    <property type="entry name" value="FAMILY ATPASE, PUTATIVE-RELATED"/>
    <property type="match status" value="1"/>
</dbReference>
<dbReference type="SUPFAM" id="SSF52540">
    <property type="entry name" value="P-loop containing nucleoside triphosphate hydrolases"/>
    <property type="match status" value="1"/>
</dbReference>
<dbReference type="EMBL" id="JAKIXB020000014">
    <property type="protein sequence ID" value="KAL1602293.1"/>
    <property type="molecule type" value="Genomic_DNA"/>
</dbReference>
<dbReference type="Gene3D" id="3.40.50.300">
    <property type="entry name" value="P-loop containing nucleotide triphosphate hydrolases"/>
    <property type="match status" value="1"/>
</dbReference>
<name>A0ABR3RDK0_9PLEO</name>
<feature type="domain" description="AAA+ ATPase" evidence="2">
    <location>
        <begin position="622"/>
        <end position="749"/>
    </location>
</feature>
<dbReference type="Proteomes" id="UP001521222">
    <property type="component" value="Unassembled WGS sequence"/>
</dbReference>
<evidence type="ECO:0000313" key="3">
    <source>
        <dbReference type="EMBL" id="KAL1602293.1"/>
    </source>
</evidence>
<dbReference type="Pfam" id="PF00004">
    <property type="entry name" value="AAA"/>
    <property type="match status" value="1"/>
</dbReference>
<accession>A0ABR3RDK0</accession>
<dbReference type="InterPro" id="IPR054289">
    <property type="entry name" value="DUF7025"/>
</dbReference>
<gene>
    <name evidence="3" type="ORF">SLS59_004983</name>
</gene>
<feature type="region of interest" description="Disordered" evidence="1">
    <location>
        <begin position="1"/>
        <end position="48"/>
    </location>
</feature>
<dbReference type="InterPro" id="IPR003959">
    <property type="entry name" value="ATPase_AAA_core"/>
</dbReference>
<dbReference type="Pfam" id="PF23232">
    <property type="entry name" value="AAA_lid_13"/>
    <property type="match status" value="1"/>
</dbReference>
<dbReference type="InterPro" id="IPR056599">
    <property type="entry name" value="AAA_lid_fung"/>
</dbReference>
<evidence type="ECO:0000259" key="2">
    <source>
        <dbReference type="SMART" id="SM00382"/>
    </source>
</evidence>
<dbReference type="Pfam" id="PF22942">
    <property type="entry name" value="DUF7025"/>
    <property type="match status" value="1"/>
</dbReference>
<protein>
    <recommendedName>
        <fullName evidence="2">AAA+ ATPase domain-containing protein</fullName>
    </recommendedName>
</protein>
<dbReference type="CDD" id="cd19481">
    <property type="entry name" value="RecA-like_protease"/>
    <property type="match status" value="1"/>
</dbReference>
<organism evidence="3 4">
    <name type="scientific">Nothophoma quercina</name>
    <dbReference type="NCBI Taxonomy" id="749835"/>
    <lineage>
        <taxon>Eukaryota</taxon>
        <taxon>Fungi</taxon>
        <taxon>Dikarya</taxon>
        <taxon>Ascomycota</taxon>
        <taxon>Pezizomycotina</taxon>
        <taxon>Dothideomycetes</taxon>
        <taxon>Pleosporomycetidae</taxon>
        <taxon>Pleosporales</taxon>
        <taxon>Pleosporineae</taxon>
        <taxon>Didymellaceae</taxon>
        <taxon>Nothophoma</taxon>
    </lineage>
</organism>
<comment type="caution">
    <text evidence="3">The sequence shown here is derived from an EMBL/GenBank/DDBJ whole genome shotgun (WGS) entry which is preliminary data.</text>
</comment>
<reference evidence="3 4" key="1">
    <citation type="submission" date="2024-02" db="EMBL/GenBank/DDBJ databases">
        <title>De novo assembly and annotation of 12 fungi associated with fruit tree decline syndrome in Ontario, Canada.</title>
        <authorList>
            <person name="Sulman M."/>
            <person name="Ellouze W."/>
            <person name="Ilyukhin E."/>
        </authorList>
    </citation>
    <scope>NUCLEOTIDE SEQUENCE [LARGE SCALE GENOMIC DNA]</scope>
    <source>
        <strain evidence="3 4">M97-236</strain>
    </source>
</reference>
<evidence type="ECO:0000256" key="1">
    <source>
        <dbReference type="SAM" id="MobiDB-lite"/>
    </source>
</evidence>